<dbReference type="Gene3D" id="3.30.70.270">
    <property type="match status" value="2"/>
</dbReference>
<dbReference type="EMBL" id="BKCJ010000019">
    <property type="protein sequence ID" value="GEU28759.1"/>
    <property type="molecule type" value="Genomic_DNA"/>
</dbReference>
<dbReference type="InterPro" id="IPR036875">
    <property type="entry name" value="Znf_CCHC_sf"/>
</dbReference>
<feature type="region of interest" description="Disordered" evidence="2">
    <location>
        <begin position="1193"/>
        <end position="1298"/>
    </location>
</feature>
<dbReference type="PROSITE" id="PS00141">
    <property type="entry name" value="ASP_PROTEASE"/>
    <property type="match status" value="1"/>
</dbReference>
<dbReference type="SMART" id="SM00343">
    <property type="entry name" value="ZnF_C2HC"/>
    <property type="match status" value="3"/>
</dbReference>
<dbReference type="GO" id="GO:0006508">
    <property type="term" value="P:proteolysis"/>
    <property type="evidence" value="ECO:0007669"/>
    <property type="project" value="InterPro"/>
</dbReference>
<keyword evidence="5" id="KW-0808">Transferase</keyword>
<dbReference type="Pfam" id="PF00078">
    <property type="entry name" value="RVT_1"/>
    <property type="match status" value="2"/>
</dbReference>
<dbReference type="PROSITE" id="PS50158">
    <property type="entry name" value="ZF_CCHC"/>
    <property type="match status" value="1"/>
</dbReference>
<dbReference type="PANTHER" id="PTHR24559:SF427">
    <property type="entry name" value="RNA-DIRECTED DNA POLYMERASE"/>
    <property type="match status" value="1"/>
</dbReference>
<dbReference type="InterPro" id="IPR000477">
    <property type="entry name" value="RT_dom"/>
</dbReference>
<sequence length="1839" mass="207425">MVLMRAAAPSTYILAPRSETPPPETPPLLPIPFPTSSLPLLLPSTNYRADVPEVMLPPQKRLCIALGLRFKVSECSYAPTARPTGGFRADYGFVGTLDAEIRHDPDNEIGCEITDVWEDPDEIAEEIPTTDVAELGQRMTAFVTNVRHDTYEIYRRLDDTHDGRSLMSGQLNLLRRDRRSHARTTRLIESKARASREAWVQSMDASDTTRSEFRALLTMTHMVALQSQQRPAKDPTHPDVREEAENGTNKRTIRASPAMKTTTTHVTNDQLKAPIDQGFADALAARDADRSRNGDDSHNSRMGSRRTERTTRECTYTNFLKCQPMNFKGTKGIVGLTQWFERMETVFNISNCVVENQVKFVTCTLHGVALTWWKSHVKTVDQEIKDGDLGVKESDKIEKYVSGLPDMIRGSVMASKPKTIQDAVEFVIELMHKKISTFVEWTYTAGPVEKKPYGGSKPLCFKCNYYHDGPCTPKYHKCDRFGHLARDCRIPINPNTANNQSGTRVGQKATCFECGAQGHSKRECPKLKNNNHGNQCRNGALAKVYVVGNAGTNPDCNIVTGTFLLNNRYASILFDTGADRSFVSTVFSSQIDITPTTLDHYYDIELADGRIIGLNTIIRGCTLNFLNHPFNIDLMPIELGSFDVIIGMGWLAKYQAGNETRLNIISCIKMQKYMLKGCHVFLAHVTTKKTKDKSEGKRLEDVSIVRDFPEVFHEDLPGLPSTRQVEFQIDLMPGALPVARAPYRLSPSEMKELSNQLQELSDKGFIRLNVPKTAFKTRYGHFEFQTMPFGYTPTVFMDLINRVCKPYLDKFMIVFIDDILIYSKNKKEHEEHLRREMEQGIPNRSNKASLKNNGKNGLLLSDLAKRVKNIDGKILGKDGKPLLPYRCIKDKVTPSVVADDVAIVKENTKDDCEVGSSKPVSVDNENSHDDAGVTSEASDMPTHVGSKVIRINTPAAHKRMSLIYLWLMIMHVMVHQGFFMFQFLTKEGIENVLNQGMNCYARALVEISAKNEFVESLVVAVHIAKTKGHRMVSINIVFEYRPPRCSLCKTFDHVNKECHKNEKEDMRKKGKWKDNESLLEKFLKSREASKNVQHSLSDLDESEVEEAEVGEVQLLDPEIVQETTEKIIQIKQRIQVARDRQKSYADLKHIVMSDSKDSTVTYTEVSNSFEDLSDIGSPGVMVYGYDGLPMHSSSPDYVPGPEHPPSLDYMPDPEHPPSPVYPLPATVSPTADSPGYITESDPEEDPKEDDEDPEEDPADYPTDRDDDDEEEESARDDVDDEDEDEEEEEEEDHLAPADFTEVARLLAIPTPPPSSLTSYSSPLPQIPSPPLPASPTHPLGYRAVMIRLRAAPSTSYPLPLSPPIVLLHTKAFMAMMRASTPFTYILEPQLKTPPSRTPPLLHIPLPTSSPPLLLPSTDHKAGVLEVTLPPQKRLCIAIEPRFEVRERSSAPTTRPTGGFRADYGCVGTLDTKIRHDSDREIGYGVTDVWEDPYEIAKEIPTTDVTELSQRITNFVTTIRQDTDEIYRRLNDAQDDRFLMSEALTLLKTLKTQMATLQSQQRPARGPTHLDVPEEAEPEQQNKRQNTGRAYTAGSGKKKPYRGSKPLCPKCKYHHDGQIDLIPGAAPVARAPYRLASSEMKELSDQLKELSYKGFISLIKNRYPLPRIDDLFDLLQGSSVYSKIDLRSGYHQLRVCAEDIPKTAFRTRYGHYEFQVMPFGLTNAPTVFLDLMNRVSKPYLDKFVIVFIDDILIYSRKKIDHEEHLKAIMELLKKEELHAKFSKCEFWIPKVQFLGYMIDNQGIHVDPAKIKSIKYWESPKTPSEIHQFLGLAGTKSDEKD</sequence>
<keyword evidence="1" id="KW-0862">Zinc</keyword>
<dbReference type="GO" id="GO:0004190">
    <property type="term" value="F:aspartic-type endopeptidase activity"/>
    <property type="evidence" value="ECO:0007669"/>
    <property type="project" value="InterPro"/>
</dbReference>
<name>A0A699GG24_TANCI</name>
<evidence type="ECO:0000259" key="4">
    <source>
        <dbReference type="PROSITE" id="PS50878"/>
    </source>
</evidence>
<evidence type="ECO:0000256" key="2">
    <source>
        <dbReference type="SAM" id="MobiDB-lite"/>
    </source>
</evidence>
<dbReference type="InterPro" id="IPR021109">
    <property type="entry name" value="Peptidase_aspartic_dom_sf"/>
</dbReference>
<comment type="caution">
    <text evidence="5">The sequence shown here is derived from an EMBL/GenBank/DDBJ whole genome shotgun (WGS) entry which is preliminary data.</text>
</comment>
<keyword evidence="5" id="KW-0695">RNA-directed DNA polymerase</keyword>
<feature type="region of interest" description="Disordered" evidence="2">
    <location>
        <begin position="226"/>
        <end position="251"/>
    </location>
</feature>
<dbReference type="GO" id="GO:0008270">
    <property type="term" value="F:zinc ion binding"/>
    <property type="evidence" value="ECO:0007669"/>
    <property type="project" value="UniProtKB-KW"/>
</dbReference>
<evidence type="ECO:0000256" key="1">
    <source>
        <dbReference type="PROSITE-ProRule" id="PRU00047"/>
    </source>
</evidence>
<keyword evidence="5" id="KW-0548">Nucleotidyltransferase</keyword>
<reference evidence="5" key="1">
    <citation type="journal article" date="2019" name="Sci. Rep.">
        <title>Draft genome of Tanacetum cinerariifolium, the natural source of mosquito coil.</title>
        <authorList>
            <person name="Yamashiro T."/>
            <person name="Shiraishi A."/>
            <person name="Satake H."/>
            <person name="Nakayama K."/>
        </authorList>
    </citation>
    <scope>NUCLEOTIDE SEQUENCE</scope>
</reference>
<dbReference type="Gene3D" id="4.10.60.10">
    <property type="entry name" value="Zinc finger, CCHC-type"/>
    <property type="match status" value="1"/>
</dbReference>
<accession>A0A699GG24</accession>
<evidence type="ECO:0000259" key="3">
    <source>
        <dbReference type="PROSITE" id="PS50158"/>
    </source>
</evidence>
<dbReference type="SUPFAM" id="SSF57756">
    <property type="entry name" value="Retrovirus zinc finger-like domains"/>
    <property type="match status" value="1"/>
</dbReference>
<keyword evidence="1" id="KW-0863">Zinc-finger</keyword>
<feature type="region of interest" description="Disordered" evidence="2">
    <location>
        <begin position="1555"/>
        <end position="1602"/>
    </location>
</feature>
<dbReference type="InterPro" id="IPR001878">
    <property type="entry name" value="Znf_CCHC"/>
</dbReference>
<organism evidence="5">
    <name type="scientific">Tanacetum cinerariifolium</name>
    <name type="common">Dalmatian daisy</name>
    <name type="synonym">Chrysanthemum cinerariifolium</name>
    <dbReference type="NCBI Taxonomy" id="118510"/>
    <lineage>
        <taxon>Eukaryota</taxon>
        <taxon>Viridiplantae</taxon>
        <taxon>Streptophyta</taxon>
        <taxon>Embryophyta</taxon>
        <taxon>Tracheophyta</taxon>
        <taxon>Spermatophyta</taxon>
        <taxon>Magnoliopsida</taxon>
        <taxon>eudicotyledons</taxon>
        <taxon>Gunneridae</taxon>
        <taxon>Pentapetalae</taxon>
        <taxon>asterids</taxon>
        <taxon>campanulids</taxon>
        <taxon>Asterales</taxon>
        <taxon>Asteraceae</taxon>
        <taxon>Asteroideae</taxon>
        <taxon>Anthemideae</taxon>
        <taxon>Anthemidinae</taxon>
        <taxon>Tanacetum</taxon>
    </lineage>
</organism>
<dbReference type="Pfam" id="PF08284">
    <property type="entry name" value="RVP_2"/>
    <property type="match status" value="1"/>
</dbReference>
<dbReference type="CDD" id="cd01647">
    <property type="entry name" value="RT_LTR"/>
    <property type="match status" value="2"/>
</dbReference>
<feature type="region of interest" description="Disordered" evidence="2">
    <location>
        <begin position="913"/>
        <end position="939"/>
    </location>
</feature>
<dbReference type="InterPro" id="IPR001969">
    <property type="entry name" value="Aspartic_peptidase_AS"/>
</dbReference>
<evidence type="ECO:0000313" key="5">
    <source>
        <dbReference type="EMBL" id="GEU28759.1"/>
    </source>
</evidence>
<feature type="region of interest" description="Disordered" evidence="2">
    <location>
        <begin position="285"/>
        <end position="310"/>
    </location>
</feature>
<dbReference type="Gene3D" id="2.40.70.10">
    <property type="entry name" value="Acid Proteases"/>
    <property type="match status" value="1"/>
</dbReference>
<feature type="compositionally biased region" description="Basic and acidic residues" evidence="2">
    <location>
        <begin position="231"/>
        <end position="244"/>
    </location>
</feature>
<dbReference type="InterPro" id="IPR053134">
    <property type="entry name" value="RNA-dir_DNA_polymerase"/>
</dbReference>
<feature type="domain" description="Reverse transcriptase" evidence="4">
    <location>
        <begin position="1477"/>
        <end position="1797"/>
    </location>
</feature>
<dbReference type="SUPFAM" id="SSF50630">
    <property type="entry name" value="Acid proteases"/>
    <property type="match status" value="1"/>
</dbReference>
<proteinExistence type="predicted"/>
<feature type="compositionally biased region" description="Acidic residues" evidence="2">
    <location>
        <begin position="1240"/>
        <end position="1292"/>
    </location>
</feature>
<dbReference type="PROSITE" id="PS50878">
    <property type="entry name" value="RT_POL"/>
    <property type="match status" value="1"/>
</dbReference>
<dbReference type="GO" id="GO:0003964">
    <property type="term" value="F:RNA-directed DNA polymerase activity"/>
    <property type="evidence" value="ECO:0007669"/>
    <property type="project" value="UniProtKB-KW"/>
</dbReference>
<dbReference type="GO" id="GO:0003676">
    <property type="term" value="F:nucleic acid binding"/>
    <property type="evidence" value="ECO:0007669"/>
    <property type="project" value="InterPro"/>
</dbReference>
<dbReference type="InterPro" id="IPR043128">
    <property type="entry name" value="Rev_trsase/Diguanyl_cyclase"/>
</dbReference>
<dbReference type="CDD" id="cd00303">
    <property type="entry name" value="retropepsin_like"/>
    <property type="match status" value="1"/>
</dbReference>
<keyword evidence="1" id="KW-0479">Metal-binding</keyword>
<dbReference type="InterPro" id="IPR043502">
    <property type="entry name" value="DNA/RNA_pol_sf"/>
</dbReference>
<feature type="domain" description="CCHC-type" evidence="3">
    <location>
        <begin position="511"/>
        <end position="526"/>
    </location>
</feature>
<dbReference type="SUPFAM" id="SSF56672">
    <property type="entry name" value="DNA/RNA polymerases"/>
    <property type="match status" value="2"/>
</dbReference>
<dbReference type="Gene3D" id="3.10.10.10">
    <property type="entry name" value="HIV Type 1 Reverse Transcriptase, subunit A, domain 1"/>
    <property type="match status" value="3"/>
</dbReference>
<protein>
    <submittedName>
        <fullName evidence="5">Reverse transcriptase domain-containing protein</fullName>
    </submittedName>
</protein>
<gene>
    <name evidence="5" type="ORF">Tci_000737</name>
</gene>
<dbReference type="PANTHER" id="PTHR24559">
    <property type="entry name" value="TRANSPOSON TY3-I GAG-POL POLYPROTEIN"/>
    <property type="match status" value="1"/>
</dbReference>